<accession>A0A177CT37</accession>
<dbReference type="GO" id="GO:0051213">
    <property type="term" value="F:dioxygenase activity"/>
    <property type="evidence" value="ECO:0007669"/>
    <property type="project" value="UniProtKB-KW"/>
</dbReference>
<dbReference type="Gene3D" id="3.10.180.10">
    <property type="entry name" value="2,3-Dihydroxybiphenyl 1,2-Dioxygenase, domain 1"/>
    <property type="match status" value="1"/>
</dbReference>
<evidence type="ECO:0000256" key="1">
    <source>
        <dbReference type="ARBA" id="ARBA00022723"/>
    </source>
</evidence>
<keyword evidence="1" id="KW-0479">Metal-binding</keyword>
<dbReference type="RefSeq" id="XP_018041058.1">
    <property type="nucleotide sequence ID" value="XM_018184627.1"/>
</dbReference>
<proteinExistence type="predicted"/>
<evidence type="ECO:0000259" key="2">
    <source>
        <dbReference type="PROSITE" id="PS51819"/>
    </source>
</evidence>
<keyword evidence="4" id="KW-1185">Reference proteome</keyword>
<dbReference type="SUPFAM" id="SSF54593">
    <property type="entry name" value="Glyoxalase/Bleomycin resistance protein/Dihydroxybiphenyl dioxygenase"/>
    <property type="match status" value="1"/>
</dbReference>
<dbReference type="GO" id="GO:0046872">
    <property type="term" value="F:metal ion binding"/>
    <property type="evidence" value="ECO:0007669"/>
    <property type="project" value="UniProtKB-KW"/>
</dbReference>
<dbReference type="PROSITE" id="PS51819">
    <property type="entry name" value="VOC"/>
    <property type="match status" value="1"/>
</dbReference>
<dbReference type="GO" id="GO:0046491">
    <property type="term" value="P:L-methylmalonyl-CoA metabolic process"/>
    <property type="evidence" value="ECO:0007669"/>
    <property type="project" value="TreeGrafter"/>
</dbReference>
<dbReference type="Proteomes" id="UP000077069">
    <property type="component" value="Unassembled WGS sequence"/>
</dbReference>
<keyword evidence="3" id="KW-0223">Dioxygenase</keyword>
<dbReference type="PANTHER" id="PTHR43048">
    <property type="entry name" value="METHYLMALONYL-COA EPIMERASE"/>
    <property type="match status" value="1"/>
</dbReference>
<dbReference type="PANTHER" id="PTHR43048:SF6">
    <property type="entry name" value="BLR8189 PROTEIN"/>
    <property type="match status" value="1"/>
</dbReference>
<reference evidence="3 4" key="1">
    <citation type="submission" date="2016-05" db="EMBL/GenBank/DDBJ databases">
        <title>Comparative analysis of secretome profiles of manganese(II)-oxidizing ascomycete fungi.</title>
        <authorList>
            <consortium name="DOE Joint Genome Institute"/>
            <person name="Zeiner C.A."/>
            <person name="Purvine S.O."/>
            <person name="Zink E.M."/>
            <person name="Wu S."/>
            <person name="Pasa-Tolic L."/>
            <person name="Chaput D.L."/>
            <person name="Haridas S."/>
            <person name="Grigoriev I.V."/>
            <person name="Santelli C.M."/>
            <person name="Hansel C.M."/>
        </authorList>
    </citation>
    <scope>NUCLEOTIDE SEQUENCE [LARGE SCALE GENOMIC DNA]</scope>
    <source>
        <strain evidence="3 4">AP3s5-JAC2a</strain>
    </source>
</reference>
<dbReference type="GO" id="GO:0004493">
    <property type="term" value="F:methylmalonyl-CoA epimerase activity"/>
    <property type="evidence" value="ECO:0007669"/>
    <property type="project" value="TreeGrafter"/>
</dbReference>
<dbReference type="STRING" id="1460663.A0A177CT37"/>
<evidence type="ECO:0000313" key="3">
    <source>
        <dbReference type="EMBL" id="OAG10693.1"/>
    </source>
</evidence>
<organism evidence="3 4">
    <name type="scientific">Paraphaeosphaeria sporulosa</name>
    <dbReference type="NCBI Taxonomy" id="1460663"/>
    <lineage>
        <taxon>Eukaryota</taxon>
        <taxon>Fungi</taxon>
        <taxon>Dikarya</taxon>
        <taxon>Ascomycota</taxon>
        <taxon>Pezizomycotina</taxon>
        <taxon>Dothideomycetes</taxon>
        <taxon>Pleosporomycetidae</taxon>
        <taxon>Pleosporales</taxon>
        <taxon>Massarineae</taxon>
        <taxon>Didymosphaeriaceae</taxon>
        <taxon>Paraphaeosphaeria</taxon>
    </lineage>
</organism>
<dbReference type="GeneID" id="28768113"/>
<dbReference type="InterPro" id="IPR037523">
    <property type="entry name" value="VOC_core"/>
</dbReference>
<dbReference type="InterPro" id="IPR004360">
    <property type="entry name" value="Glyas_Fos-R_dOase_dom"/>
</dbReference>
<dbReference type="InParanoid" id="A0A177CT37"/>
<feature type="domain" description="VOC" evidence="2">
    <location>
        <begin position="8"/>
        <end position="151"/>
    </location>
</feature>
<keyword evidence="3" id="KW-0560">Oxidoreductase</keyword>
<dbReference type="InterPro" id="IPR029068">
    <property type="entry name" value="Glyas_Bleomycin-R_OHBP_Dase"/>
</dbReference>
<evidence type="ECO:0000313" key="4">
    <source>
        <dbReference type="Proteomes" id="UP000077069"/>
    </source>
</evidence>
<sequence length="160" mass="17865">MPPLHNHVFNHVAISVPDCDKAIEWYGNVFGFRRLRGDRMTDRAEAQDAPIFKIYDSKLHKVKIAWLGTGNSVGFEVFEFIDPPNKPSPDFEYAKTGFFHIAVTSPDVDAAVARVLENGGDQVGETVIMGPEDKAAYVRDPWGNVVELLSCSFEHLMANK</sequence>
<dbReference type="Pfam" id="PF00903">
    <property type="entry name" value="Glyoxalase"/>
    <property type="match status" value="1"/>
</dbReference>
<dbReference type="EMBL" id="KV441549">
    <property type="protein sequence ID" value="OAG10693.1"/>
    <property type="molecule type" value="Genomic_DNA"/>
</dbReference>
<dbReference type="OrthoDB" id="16820at2759"/>
<dbReference type="InterPro" id="IPR051785">
    <property type="entry name" value="MMCE/EMCE_epimerase"/>
</dbReference>
<name>A0A177CT37_9PLEO</name>
<gene>
    <name evidence="3" type="ORF">CC84DRAFT_1256468</name>
</gene>
<protein>
    <submittedName>
        <fullName evidence="3">Glyoxalase/Bleomycin resistance protein/Dihydroxybiphenyl dioxygenase</fullName>
    </submittedName>
</protein>
<dbReference type="AlphaFoldDB" id="A0A177CT37"/>